<sequence>MNHSPAVNTSHDLGSYPRNREGELTTFDFLSPTEFKEVEALQEGAIQGGGLPTPYYTLNKRKQLEGINLSILDVHLTGGKVNGLIIRAKEYVMNLETGGTRRAQRFFLVTRLDAGVEVRGLGCRKCAKRAKGTVGLGLLTRRYMQSINQAPEATAVMSKSPILLEDKSIPTLRSYPARSAIPREGICREFIMSWARAERNA</sequence>
<accession>A1VW63</accession>
<dbReference type="KEGG" id="pna:Pnap_4826"/>
<dbReference type="Proteomes" id="UP000000644">
    <property type="component" value="Plasmid pPNAP03"/>
</dbReference>
<proteinExistence type="predicted"/>
<gene>
    <name evidence="1" type="ordered locus">Pnap_4826</name>
</gene>
<organism evidence="1 2">
    <name type="scientific">Polaromonas naphthalenivorans (strain CJ2)</name>
    <dbReference type="NCBI Taxonomy" id="365044"/>
    <lineage>
        <taxon>Bacteria</taxon>
        <taxon>Pseudomonadati</taxon>
        <taxon>Pseudomonadota</taxon>
        <taxon>Betaproteobacteria</taxon>
        <taxon>Burkholderiales</taxon>
        <taxon>Comamonadaceae</taxon>
        <taxon>Polaromonas</taxon>
    </lineage>
</organism>
<dbReference type="EMBL" id="CP000532">
    <property type="protein sequence ID" value="ABM39891.1"/>
    <property type="molecule type" value="Genomic_DNA"/>
</dbReference>
<reference evidence="2" key="1">
    <citation type="journal article" date="2009" name="Environ. Microbiol.">
        <title>The genome of Polaromonas naphthalenivorans strain CJ2, isolated from coal tar-contaminated sediment, reveals physiological and metabolic versatility and evolution through extensive horizontal gene transfer.</title>
        <authorList>
            <person name="Yagi J.M."/>
            <person name="Sims D."/>
            <person name="Brettin T."/>
            <person name="Bruce D."/>
            <person name="Madsen E.L."/>
        </authorList>
    </citation>
    <scope>NUCLEOTIDE SEQUENCE [LARGE SCALE GENOMIC DNA]</scope>
    <source>
        <strain evidence="2">CJ2</strain>
        <plasmid evidence="2">Plasmid pPNAP03</plasmid>
    </source>
</reference>
<protein>
    <submittedName>
        <fullName evidence="1">Uncharacterized protein</fullName>
    </submittedName>
</protein>
<dbReference type="RefSeq" id="WP_011798262.1">
    <property type="nucleotide sequence ID" value="NC_008759.1"/>
</dbReference>
<evidence type="ECO:0000313" key="2">
    <source>
        <dbReference type="Proteomes" id="UP000000644"/>
    </source>
</evidence>
<dbReference type="HOGENOM" id="CLU_1359354_0_0_4"/>
<keyword evidence="1" id="KW-0614">Plasmid</keyword>
<keyword evidence="2" id="KW-1185">Reference proteome</keyword>
<geneLocation type="plasmid" evidence="1 2">
    <name>pPNAP03</name>
</geneLocation>
<dbReference type="AlphaFoldDB" id="A1VW63"/>
<name>A1VW63_POLNA</name>
<evidence type="ECO:0000313" key="1">
    <source>
        <dbReference type="EMBL" id="ABM39891.1"/>
    </source>
</evidence>